<dbReference type="OrthoDB" id="9762009at2"/>
<dbReference type="InterPro" id="IPR027379">
    <property type="entry name" value="CLS_N"/>
</dbReference>
<dbReference type="PANTHER" id="PTHR21248:SF22">
    <property type="entry name" value="PHOSPHOLIPASE D"/>
    <property type="match status" value="1"/>
</dbReference>
<dbReference type="CDD" id="cd09157">
    <property type="entry name" value="PLDc_CLS_unchar2_1"/>
    <property type="match status" value="1"/>
</dbReference>
<keyword evidence="5 7" id="KW-0472">Membrane</keyword>
<reference evidence="9 10" key="1">
    <citation type="submission" date="2017-05" db="EMBL/GenBank/DDBJ databases">
        <title>Complete and WGS of Bordetella genogroups.</title>
        <authorList>
            <person name="Spilker T."/>
            <person name="LiPuma J."/>
        </authorList>
    </citation>
    <scope>NUCLEOTIDE SEQUENCE [LARGE SCALE GENOMIC DNA]</scope>
    <source>
        <strain evidence="9 10">AU17610</strain>
    </source>
</reference>
<feature type="transmembrane region" description="Helical" evidence="7">
    <location>
        <begin position="35"/>
        <end position="53"/>
    </location>
</feature>
<comment type="subcellular location">
    <subcellularLocation>
        <location evidence="1">Cell membrane</location>
        <topology evidence="1">Multi-pass membrane protein</topology>
    </subcellularLocation>
</comment>
<dbReference type="SUPFAM" id="SSF56024">
    <property type="entry name" value="Phospholipase D/nuclease"/>
    <property type="match status" value="2"/>
</dbReference>
<evidence type="ECO:0000256" key="6">
    <source>
        <dbReference type="SAM" id="MobiDB-lite"/>
    </source>
</evidence>
<dbReference type="InterPro" id="IPR025202">
    <property type="entry name" value="PLD-like_dom"/>
</dbReference>
<feature type="domain" description="PLD phosphodiesterase" evidence="8">
    <location>
        <begin position="423"/>
        <end position="450"/>
    </location>
</feature>
<keyword evidence="2" id="KW-1003">Cell membrane</keyword>
<proteinExistence type="predicted"/>
<sequence length="510" mass="55936">MRLAGPDEPGRAMRGAGRPTDSGRDMRIEALLQEYWPHIVFAVSLVAGTGAAVHAAMTKQDVRAAIGWVGVTLFSPLFGALFYFVAGINRIRHTIVSQQRDEALLANVDPLDAATVGNVVPYSGPQFASLRTLGDRVTSFPLLGGNAVRPLDGGDEAYPAMLSAIRAAERCIAMQSYIFDNDAIGREMACALIDAHARGVQVRVLIDAVGSRYSHPPIVRMLKRGGVPTARFMTNPLGVLRMPYANLRSHRKILVVDGLHGFSGGMNVRAAFVTALSKDATNRDTHFAFDGPVVGQLMSVFAHDWNFTTHETLVGAPWFPAEQAEPAGGVPVRCVPSGPDRALGSTHNMLLGALAVAQRHVRIQSPYFLPDQTLIGALATAARRGVTVDIVIPGKNNLRLVDYAMTAQLDQMIRTGCRVWRTRGAFDHSKLMTVDDAWSYVGSSNLDPRSLRLNFELDTEIYDPAMARWIGARIDVHIAQGRRESLRRLYRLPFIKRLRNRLIWLASPYL</sequence>
<evidence type="ECO:0000313" key="9">
    <source>
        <dbReference type="EMBL" id="OZI33065.1"/>
    </source>
</evidence>
<dbReference type="Proteomes" id="UP000217005">
    <property type="component" value="Unassembled WGS sequence"/>
</dbReference>
<evidence type="ECO:0000313" key="10">
    <source>
        <dbReference type="Proteomes" id="UP000217005"/>
    </source>
</evidence>
<name>A0A261S7D2_9BORD</name>
<dbReference type="Gene3D" id="3.30.870.10">
    <property type="entry name" value="Endonuclease Chain A"/>
    <property type="match status" value="2"/>
</dbReference>
<protein>
    <submittedName>
        <fullName evidence="9">Cardiolipin synthase</fullName>
    </submittedName>
</protein>
<dbReference type="CDD" id="cd09163">
    <property type="entry name" value="PLDc_CLS_unchar2_2"/>
    <property type="match status" value="1"/>
</dbReference>
<dbReference type="SMART" id="SM00155">
    <property type="entry name" value="PLDc"/>
    <property type="match status" value="2"/>
</dbReference>
<evidence type="ECO:0000259" key="8">
    <source>
        <dbReference type="PROSITE" id="PS50035"/>
    </source>
</evidence>
<dbReference type="GO" id="GO:0005886">
    <property type="term" value="C:plasma membrane"/>
    <property type="evidence" value="ECO:0007669"/>
    <property type="project" value="UniProtKB-SubCell"/>
</dbReference>
<keyword evidence="3 7" id="KW-0812">Transmembrane</keyword>
<dbReference type="InterPro" id="IPR001736">
    <property type="entry name" value="PLipase_D/transphosphatidylase"/>
</dbReference>
<evidence type="ECO:0000256" key="5">
    <source>
        <dbReference type="ARBA" id="ARBA00023136"/>
    </source>
</evidence>
<evidence type="ECO:0000256" key="1">
    <source>
        <dbReference type="ARBA" id="ARBA00004651"/>
    </source>
</evidence>
<dbReference type="GO" id="GO:0032049">
    <property type="term" value="P:cardiolipin biosynthetic process"/>
    <property type="evidence" value="ECO:0007669"/>
    <property type="project" value="UniProtKB-ARBA"/>
</dbReference>
<dbReference type="PANTHER" id="PTHR21248">
    <property type="entry name" value="CARDIOLIPIN SYNTHASE"/>
    <property type="match status" value="1"/>
</dbReference>
<dbReference type="EMBL" id="NEVL01000004">
    <property type="protein sequence ID" value="OZI33065.1"/>
    <property type="molecule type" value="Genomic_DNA"/>
</dbReference>
<accession>A0A261S7D2</accession>
<evidence type="ECO:0000256" key="4">
    <source>
        <dbReference type="ARBA" id="ARBA00022989"/>
    </source>
</evidence>
<evidence type="ECO:0000256" key="2">
    <source>
        <dbReference type="ARBA" id="ARBA00022475"/>
    </source>
</evidence>
<dbReference type="AlphaFoldDB" id="A0A261S7D2"/>
<dbReference type="Pfam" id="PF13091">
    <property type="entry name" value="PLDc_2"/>
    <property type="match status" value="2"/>
</dbReference>
<feature type="region of interest" description="Disordered" evidence="6">
    <location>
        <begin position="1"/>
        <end position="22"/>
    </location>
</feature>
<feature type="transmembrane region" description="Helical" evidence="7">
    <location>
        <begin position="65"/>
        <end position="86"/>
    </location>
</feature>
<evidence type="ECO:0000256" key="3">
    <source>
        <dbReference type="ARBA" id="ARBA00022692"/>
    </source>
</evidence>
<dbReference type="Pfam" id="PF13396">
    <property type="entry name" value="PLDc_N"/>
    <property type="match status" value="1"/>
</dbReference>
<dbReference type="GO" id="GO:0008808">
    <property type="term" value="F:cardiolipin synthase activity"/>
    <property type="evidence" value="ECO:0007669"/>
    <property type="project" value="TreeGrafter"/>
</dbReference>
<keyword evidence="4 7" id="KW-1133">Transmembrane helix</keyword>
<organism evidence="9 10">
    <name type="scientific">Bordetella genomosp. 1</name>
    <dbReference type="NCBI Taxonomy" id="1395607"/>
    <lineage>
        <taxon>Bacteria</taxon>
        <taxon>Pseudomonadati</taxon>
        <taxon>Pseudomonadota</taxon>
        <taxon>Betaproteobacteria</taxon>
        <taxon>Burkholderiales</taxon>
        <taxon>Alcaligenaceae</taxon>
        <taxon>Bordetella</taxon>
    </lineage>
</organism>
<gene>
    <name evidence="9" type="ORF">CEG14_19605</name>
</gene>
<feature type="domain" description="PLD phosphodiesterase" evidence="8">
    <location>
        <begin position="245"/>
        <end position="272"/>
    </location>
</feature>
<comment type="caution">
    <text evidence="9">The sequence shown here is derived from an EMBL/GenBank/DDBJ whole genome shotgun (WGS) entry which is preliminary data.</text>
</comment>
<evidence type="ECO:0000256" key="7">
    <source>
        <dbReference type="SAM" id="Phobius"/>
    </source>
</evidence>
<dbReference type="PROSITE" id="PS50035">
    <property type="entry name" value="PLD"/>
    <property type="match status" value="2"/>
</dbReference>